<feature type="region of interest" description="Disordered" evidence="1">
    <location>
        <begin position="154"/>
        <end position="177"/>
    </location>
</feature>
<keyword evidence="3" id="KW-1185">Reference proteome</keyword>
<feature type="compositionally biased region" description="Low complexity" evidence="1">
    <location>
        <begin position="60"/>
        <end position="75"/>
    </location>
</feature>
<evidence type="ECO:0000313" key="3">
    <source>
        <dbReference type="Proteomes" id="UP000277928"/>
    </source>
</evidence>
<feature type="compositionally biased region" description="Low complexity" evidence="1">
    <location>
        <begin position="292"/>
        <end position="304"/>
    </location>
</feature>
<dbReference type="Proteomes" id="UP000277928">
    <property type="component" value="Unassembled WGS sequence"/>
</dbReference>
<dbReference type="EMBL" id="UYRX01000894">
    <property type="protein sequence ID" value="VDK86953.1"/>
    <property type="molecule type" value="Genomic_DNA"/>
</dbReference>
<proteinExistence type="predicted"/>
<dbReference type="OrthoDB" id="5842556at2759"/>
<name>A0A3P6TVQ7_LITSI</name>
<gene>
    <name evidence="2" type="ORF">NLS_LOCUS7901</name>
</gene>
<reference evidence="2 3" key="1">
    <citation type="submission" date="2018-08" db="EMBL/GenBank/DDBJ databases">
        <authorList>
            <person name="Laetsch R D."/>
            <person name="Stevens L."/>
            <person name="Kumar S."/>
            <person name="Blaxter L. M."/>
        </authorList>
    </citation>
    <scope>NUCLEOTIDE SEQUENCE [LARGE SCALE GENOMIC DNA]</scope>
</reference>
<accession>A0A3P6TVQ7</accession>
<dbReference type="AlphaFoldDB" id="A0A3P6TVQ7"/>
<sequence length="311" mass="34020">MSRVCLSSSFLRPEIWKDIDVSVVTAASALPNGKGRRGYTSGTAVGSALSWTVATTQSTAATAWPSSTTPPLSSSFAKGTRKHPSSQTSISNEQHKLAYIWCIVDEDPLINSAYRKVTDLFKIYRPSSQSYPYPRTHTLVVFPPSRLITENNVGKQHTKIRPPLNRAIPPIPESKSNDSIITYTSEKRLETLAEYELSNSKGPRKPSYVKSTGELLASSTAKKLQISSQNDGSSSVIEAHGFVTKTSAIISDENKQSEDMARSPLLSVAHSVRLKLTKLGNRFSRSDGNQNIRSSASLSSPRISEFIQTEN</sequence>
<protein>
    <submittedName>
        <fullName evidence="2">Uncharacterized protein</fullName>
    </submittedName>
</protein>
<evidence type="ECO:0000313" key="2">
    <source>
        <dbReference type="EMBL" id="VDK86953.1"/>
    </source>
</evidence>
<organism evidence="2 3">
    <name type="scientific">Litomosoides sigmodontis</name>
    <name type="common">Filarial nematode worm</name>
    <dbReference type="NCBI Taxonomy" id="42156"/>
    <lineage>
        <taxon>Eukaryota</taxon>
        <taxon>Metazoa</taxon>
        <taxon>Ecdysozoa</taxon>
        <taxon>Nematoda</taxon>
        <taxon>Chromadorea</taxon>
        <taxon>Rhabditida</taxon>
        <taxon>Spirurina</taxon>
        <taxon>Spiruromorpha</taxon>
        <taxon>Filarioidea</taxon>
        <taxon>Onchocercidae</taxon>
        <taxon>Litomosoides</taxon>
    </lineage>
</organism>
<feature type="region of interest" description="Disordered" evidence="1">
    <location>
        <begin position="283"/>
        <end position="311"/>
    </location>
</feature>
<feature type="region of interest" description="Disordered" evidence="1">
    <location>
        <begin position="60"/>
        <end position="89"/>
    </location>
</feature>
<evidence type="ECO:0000256" key="1">
    <source>
        <dbReference type="SAM" id="MobiDB-lite"/>
    </source>
</evidence>